<gene>
    <name evidence="1" type="ORF">V1633_11415</name>
</gene>
<dbReference type="NCBIfam" id="NF033179">
    <property type="entry name" value="TnsA_like_Actin"/>
    <property type="match status" value="1"/>
</dbReference>
<organism evidence="1 2">
    <name type="scientific">Plantactinospora sonchi</name>
    <dbReference type="NCBI Taxonomy" id="1544735"/>
    <lineage>
        <taxon>Bacteria</taxon>
        <taxon>Bacillati</taxon>
        <taxon>Actinomycetota</taxon>
        <taxon>Actinomycetes</taxon>
        <taxon>Micromonosporales</taxon>
        <taxon>Micromonosporaceae</taxon>
        <taxon>Plantactinospora</taxon>
    </lineage>
</organism>
<sequence length="248" mass="27442">MLRAVPGSGGPLTAEFEIGYVGADGAEPRAILINSTEVRFELGKPVRVFSSRKRQRHFPGLWWSSTTGGHVGYESWLERDHLMLLDFDPAVVGIASQPFWLFWDENGRRRSHAPDYFARLVGGRAMVVDCRPAERIKPRDAVAFDAMRRACELVGWDYRLVGVPDPVLSTNVRWLAGYRHPRYRVPGIVAALREVFVNTAPLMAGAEEAGDPIVVLPVLFHLLWCGDLTAGLGTVLHDATPVTTVGAR</sequence>
<dbReference type="InterPro" id="IPR048000">
    <property type="entry name" value="TnsA-like"/>
</dbReference>
<protein>
    <submittedName>
        <fullName evidence="1">TnsA-like heteromeric transposase endonuclease subunit</fullName>
    </submittedName>
</protein>
<proteinExistence type="predicted"/>
<dbReference type="EMBL" id="JAZGQK010000008">
    <property type="protein sequence ID" value="MEE6259096.1"/>
    <property type="molecule type" value="Genomic_DNA"/>
</dbReference>
<evidence type="ECO:0000313" key="1">
    <source>
        <dbReference type="EMBL" id="MEE6259096.1"/>
    </source>
</evidence>
<accession>A0ABU7RRH0</accession>
<evidence type="ECO:0000313" key="2">
    <source>
        <dbReference type="Proteomes" id="UP001332243"/>
    </source>
</evidence>
<keyword evidence="2" id="KW-1185">Reference proteome</keyword>
<reference evidence="1 2" key="1">
    <citation type="submission" date="2024-01" db="EMBL/GenBank/DDBJ databases">
        <title>Genome insights into Plantactinospora sonchi sp. nov.</title>
        <authorList>
            <person name="Wang L."/>
        </authorList>
    </citation>
    <scope>NUCLEOTIDE SEQUENCE [LARGE SCALE GENOMIC DNA]</scope>
    <source>
        <strain evidence="1 2">NEAU-QY2</strain>
    </source>
</reference>
<dbReference type="Proteomes" id="UP001332243">
    <property type="component" value="Unassembled WGS sequence"/>
</dbReference>
<comment type="caution">
    <text evidence="1">The sequence shown here is derived from an EMBL/GenBank/DDBJ whole genome shotgun (WGS) entry which is preliminary data.</text>
</comment>
<name>A0ABU7RRH0_9ACTN</name>
<dbReference type="RefSeq" id="WP_331214227.1">
    <property type="nucleotide sequence ID" value="NZ_JAZGQK010000008.1"/>
</dbReference>